<sequence length="232" mass="26454">METTYPSIKGPAFEQLGQPCVAFHKYDGSNLRFLWQEAKGWFRFGTRYKWLKKQTPNFGVAMELFQAMVAPELLATLKRHKEYRGVRNLVAFCEFFGPSSFAGWHRNDEPKELRLFDVWAQGRGFIPPKEFAQNFGHLPIAEVVYEGPFDKSFVAAVRDGVYPVREGVVVKGMFTRRDKVEVWAAKVKTQSWLDELAHRASQSDGLREQLAENLREQGVPVDAPGDVANEPA</sequence>
<keyword evidence="3" id="KW-1185">Reference proteome</keyword>
<dbReference type="RefSeq" id="WP_162666400.1">
    <property type="nucleotide sequence ID" value="NZ_LR593886.1"/>
</dbReference>
<name>A0A6P2CSQ3_9BACT</name>
<organism evidence="2 3">
    <name type="scientific">Gemmata massiliana</name>
    <dbReference type="NCBI Taxonomy" id="1210884"/>
    <lineage>
        <taxon>Bacteria</taxon>
        <taxon>Pseudomonadati</taxon>
        <taxon>Planctomycetota</taxon>
        <taxon>Planctomycetia</taxon>
        <taxon>Gemmatales</taxon>
        <taxon>Gemmataceae</taxon>
        <taxon>Gemmata</taxon>
    </lineage>
</organism>
<dbReference type="Gene3D" id="3.30.470.30">
    <property type="entry name" value="DNA ligase/mRNA capping enzyme"/>
    <property type="match status" value="1"/>
</dbReference>
<dbReference type="Pfam" id="PF09414">
    <property type="entry name" value="RNA_ligase"/>
    <property type="match status" value="1"/>
</dbReference>
<feature type="domain" description="RNA ligase" evidence="1">
    <location>
        <begin position="20"/>
        <end position="176"/>
    </location>
</feature>
<reference evidence="2 3" key="1">
    <citation type="submission" date="2019-05" db="EMBL/GenBank/DDBJ databases">
        <authorList>
            <consortium name="Science for Life Laboratories"/>
        </authorList>
    </citation>
    <scope>NUCLEOTIDE SEQUENCE [LARGE SCALE GENOMIC DNA]</scope>
    <source>
        <strain evidence="2">Soil9</strain>
    </source>
</reference>
<dbReference type="AlphaFoldDB" id="A0A6P2CSQ3"/>
<dbReference type="EMBL" id="LR593886">
    <property type="protein sequence ID" value="VTR91406.1"/>
    <property type="molecule type" value="Genomic_DNA"/>
</dbReference>
<accession>A0A6P2CSQ3</accession>
<evidence type="ECO:0000313" key="3">
    <source>
        <dbReference type="Proteomes" id="UP000464178"/>
    </source>
</evidence>
<protein>
    <recommendedName>
        <fullName evidence="1">RNA ligase domain-containing protein</fullName>
    </recommendedName>
</protein>
<gene>
    <name evidence="2" type="ORF">SOIL9_63080</name>
</gene>
<evidence type="ECO:0000259" key="1">
    <source>
        <dbReference type="Pfam" id="PF09414"/>
    </source>
</evidence>
<dbReference type="InterPro" id="IPR021122">
    <property type="entry name" value="RNA_ligase_dom_REL/Rnl2"/>
</dbReference>
<dbReference type="KEGG" id="gms:SOIL9_63080"/>
<evidence type="ECO:0000313" key="2">
    <source>
        <dbReference type="EMBL" id="VTR91406.1"/>
    </source>
</evidence>
<dbReference type="Proteomes" id="UP000464178">
    <property type="component" value="Chromosome"/>
</dbReference>
<proteinExistence type="predicted"/>
<dbReference type="SUPFAM" id="SSF56091">
    <property type="entry name" value="DNA ligase/mRNA capping enzyme, catalytic domain"/>
    <property type="match status" value="1"/>
</dbReference>